<reference evidence="1 2" key="1">
    <citation type="submission" date="2020-07" db="EMBL/GenBank/DDBJ databases">
        <title>Genomic Encyclopedia of Type Strains, Phase IV (KMG-V): Genome sequencing to study the core and pangenomes of soil and plant-associated prokaryotes.</title>
        <authorList>
            <person name="Whitman W."/>
        </authorList>
    </citation>
    <scope>NUCLEOTIDE SEQUENCE [LARGE SCALE GENOMIC DNA]</scope>
    <source>
        <strain evidence="1 2">SAS40</strain>
    </source>
</reference>
<name>A0A7Y9IUN2_9BURK</name>
<dbReference type="EMBL" id="JACBYR010000001">
    <property type="protein sequence ID" value="NYE83361.1"/>
    <property type="molecule type" value="Genomic_DNA"/>
</dbReference>
<protein>
    <submittedName>
        <fullName evidence="1">Uncharacterized protein</fullName>
    </submittedName>
</protein>
<sequence length="224" mass="24055">MQMSLSRRLSEAVGSWLHFEFCCHRAGLFSESALKSAVGQVISSLPANIKGARVYADAKHAGLPRSSNRGRPPSVDFVLVLPNNGLGSSDAEVVVETKWAGSSHCTAARIFRDFVRLALIKHHSPSAKCIFLLAGNNRELAAVLAASPFTSARLTHGISKGNLRKVRLNKFSLLQSSVADDAMRGWQGVPADLAFLTSCSGIHPAPTDGNRYDFGAIAWEIGLQ</sequence>
<dbReference type="Proteomes" id="UP000542125">
    <property type="component" value="Unassembled WGS sequence"/>
</dbReference>
<accession>A0A7Y9IUN2</accession>
<evidence type="ECO:0000313" key="2">
    <source>
        <dbReference type="Proteomes" id="UP000542125"/>
    </source>
</evidence>
<evidence type="ECO:0000313" key="1">
    <source>
        <dbReference type="EMBL" id="NYE83361.1"/>
    </source>
</evidence>
<gene>
    <name evidence="1" type="ORF">FHW18_002632</name>
</gene>
<organism evidence="1 2">
    <name type="scientific">Pigmentiphaga litoralis</name>
    <dbReference type="NCBI Taxonomy" id="516702"/>
    <lineage>
        <taxon>Bacteria</taxon>
        <taxon>Pseudomonadati</taxon>
        <taxon>Pseudomonadota</taxon>
        <taxon>Betaproteobacteria</taxon>
        <taxon>Burkholderiales</taxon>
        <taxon>Alcaligenaceae</taxon>
        <taxon>Pigmentiphaga</taxon>
    </lineage>
</organism>
<dbReference type="AlphaFoldDB" id="A0A7Y9IUN2"/>
<proteinExistence type="predicted"/>
<comment type="caution">
    <text evidence="1">The sequence shown here is derived from an EMBL/GenBank/DDBJ whole genome shotgun (WGS) entry which is preliminary data.</text>
</comment>
<keyword evidence="2" id="KW-1185">Reference proteome</keyword>